<evidence type="ECO:0000313" key="1">
    <source>
        <dbReference type="Proteomes" id="UP000887565"/>
    </source>
</evidence>
<protein>
    <submittedName>
        <fullName evidence="2">Uncharacterized protein</fullName>
    </submittedName>
</protein>
<dbReference type="Proteomes" id="UP000887565">
    <property type="component" value="Unplaced"/>
</dbReference>
<accession>A0A915JCD2</accession>
<proteinExistence type="predicted"/>
<keyword evidence="1" id="KW-1185">Reference proteome</keyword>
<name>A0A915JCD2_ROMCU</name>
<sequence>MTGHCCLFSEGCRNSNFLIFSSGKKYEHYVDNGLEMRIFNFYYDNNMF</sequence>
<evidence type="ECO:0000313" key="2">
    <source>
        <dbReference type="WBParaSite" id="nRc.2.0.1.t23296-RA"/>
    </source>
</evidence>
<dbReference type="AlphaFoldDB" id="A0A915JCD2"/>
<dbReference type="WBParaSite" id="nRc.2.0.1.t23296-RA">
    <property type="protein sequence ID" value="nRc.2.0.1.t23296-RA"/>
    <property type="gene ID" value="nRc.2.0.1.g23296"/>
</dbReference>
<reference evidence="2" key="1">
    <citation type="submission" date="2022-11" db="UniProtKB">
        <authorList>
            <consortium name="WormBaseParasite"/>
        </authorList>
    </citation>
    <scope>IDENTIFICATION</scope>
</reference>
<organism evidence="1 2">
    <name type="scientific">Romanomermis culicivorax</name>
    <name type="common">Nematode worm</name>
    <dbReference type="NCBI Taxonomy" id="13658"/>
    <lineage>
        <taxon>Eukaryota</taxon>
        <taxon>Metazoa</taxon>
        <taxon>Ecdysozoa</taxon>
        <taxon>Nematoda</taxon>
        <taxon>Enoplea</taxon>
        <taxon>Dorylaimia</taxon>
        <taxon>Mermithida</taxon>
        <taxon>Mermithoidea</taxon>
        <taxon>Mermithidae</taxon>
        <taxon>Romanomermis</taxon>
    </lineage>
</organism>